<keyword evidence="2" id="KW-1185">Reference proteome</keyword>
<evidence type="ECO:0000313" key="1">
    <source>
        <dbReference type="EMBL" id="AFZ68894.1"/>
    </source>
</evidence>
<dbReference type="AlphaFoldDB" id="L0A616"/>
<dbReference type="HOGENOM" id="CLU_3396131_0_0_0"/>
<dbReference type="Proteomes" id="UP000010467">
    <property type="component" value="Chromosome"/>
</dbReference>
<protein>
    <submittedName>
        <fullName evidence="1">Uncharacterized protein</fullName>
    </submittedName>
</protein>
<gene>
    <name evidence="1" type="ordered locus">Deipe_3461</name>
</gene>
<accession>L0A616</accession>
<dbReference type="EMBL" id="CP003382">
    <property type="protein sequence ID" value="AFZ68894.1"/>
    <property type="molecule type" value="Genomic_DNA"/>
</dbReference>
<reference evidence="2" key="1">
    <citation type="submission" date="2012-03" db="EMBL/GenBank/DDBJ databases">
        <title>Complete sequence of chromosome of Deinococcus peraridilitoris DSM 19664.</title>
        <authorList>
            <person name="Lucas S."/>
            <person name="Copeland A."/>
            <person name="Lapidus A."/>
            <person name="Glavina del Rio T."/>
            <person name="Dalin E."/>
            <person name="Tice H."/>
            <person name="Bruce D."/>
            <person name="Goodwin L."/>
            <person name="Pitluck S."/>
            <person name="Peters L."/>
            <person name="Mikhailova N."/>
            <person name="Lu M."/>
            <person name="Kyrpides N."/>
            <person name="Mavromatis K."/>
            <person name="Ivanova N."/>
            <person name="Brettin T."/>
            <person name="Detter J.C."/>
            <person name="Han C."/>
            <person name="Larimer F."/>
            <person name="Land M."/>
            <person name="Hauser L."/>
            <person name="Markowitz V."/>
            <person name="Cheng J.-F."/>
            <person name="Hugenholtz P."/>
            <person name="Woyke T."/>
            <person name="Wu D."/>
            <person name="Pukall R."/>
            <person name="Steenblock K."/>
            <person name="Brambilla E."/>
            <person name="Klenk H.-P."/>
            <person name="Eisen J.A."/>
        </authorList>
    </citation>
    <scope>NUCLEOTIDE SEQUENCE [LARGE SCALE GENOMIC DNA]</scope>
    <source>
        <strain evidence="2">DSM 19664 / LMG 22246 / CIP 109416 / KR-200</strain>
    </source>
</reference>
<dbReference type="KEGG" id="dpd:Deipe_3461"/>
<dbReference type="STRING" id="937777.Deipe_3461"/>
<sequence length="31" mass="3505">MRNSLHTTHRLNTLGGFFLPRRAAQEGPRGI</sequence>
<evidence type="ECO:0000313" key="2">
    <source>
        <dbReference type="Proteomes" id="UP000010467"/>
    </source>
</evidence>
<proteinExistence type="predicted"/>
<organism evidence="1 2">
    <name type="scientific">Deinococcus peraridilitoris (strain DSM 19664 / LMG 22246 / CIP 109416 / KR-200)</name>
    <dbReference type="NCBI Taxonomy" id="937777"/>
    <lineage>
        <taxon>Bacteria</taxon>
        <taxon>Thermotogati</taxon>
        <taxon>Deinococcota</taxon>
        <taxon>Deinococci</taxon>
        <taxon>Deinococcales</taxon>
        <taxon>Deinococcaceae</taxon>
        <taxon>Deinococcus</taxon>
    </lineage>
</organism>
<name>L0A616_DEIPD</name>